<proteinExistence type="predicted"/>
<dbReference type="AlphaFoldDB" id="A0A9P3UK77"/>
<dbReference type="PROSITE" id="PS50234">
    <property type="entry name" value="VWFA"/>
    <property type="match status" value="1"/>
</dbReference>
<dbReference type="InterPro" id="IPR036465">
    <property type="entry name" value="vWFA_dom_sf"/>
</dbReference>
<dbReference type="PANTHER" id="PTHR34706:SF1">
    <property type="entry name" value="VWFA DOMAIN-CONTAINING PROTEIN"/>
    <property type="match status" value="1"/>
</dbReference>
<dbReference type="Proteomes" id="UP001063166">
    <property type="component" value="Unassembled WGS sequence"/>
</dbReference>
<dbReference type="PANTHER" id="PTHR34706">
    <property type="entry name" value="SLR1338 PROTEIN"/>
    <property type="match status" value="1"/>
</dbReference>
<feature type="domain" description="VWFA" evidence="2">
    <location>
        <begin position="115"/>
        <end position="309"/>
    </location>
</feature>
<dbReference type="Pfam" id="PF00092">
    <property type="entry name" value="VWA"/>
    <property type="match status" value="1"/>
</dbReference>
<feature type="compositionally biased region" description="Low complexity" evidence="1">
    <location>
        <begin position="1"/>
        <end position="10"/>
    </location>
</feature>
<accession>A0A9P3UK77</accession>
<name>A0A9P3UK77_LYOSH</name>
<dbReference type="OrthoDB" id="2142040at2759"/>
<evidence type="ECO:0000256" key="1">
    <source>
        <dbReference type="SAM" id="MobiDB-lite"/>
    </source>
</evidence>
<dbReference type="SMART" id="SM00327">
    <property type="entry name" value="VWA"/>
    <property type="match status" value="1"/>
</dbReference>
<feature type="region of interest" description="Disordered" evidence="1">
    <location>
        <begin position="1"/>
        <end position="82"/>
    </location>
</feature>
<evidence type="ECO:0000313" key="3">
    <source>
        <dbReference type="EMBL" id="GLB34195.1"/>
    </source>
</evidence>
<dbReference type="InterPro" id="IPR002035">
    <property type="entry name" value="VWF_A"/>
</dbReference>
<keyword evidence="4" id="KW-1185">Reference proteome</keyword>
<feature type="compositionally biased region" description="Polar residues" evidence="1">
    <location>
        <begin position="70"/>
        <end position="81"/>
    </location>
</feature>
<dbReference type="EMBL" id="BRPK01000001">
    <property type="protein sequence ID" value="GLB34195.1"/>
    <property type="molecule type" value="Genomic_DNA"/>
</dbReference>
<dbReference type="Gene3D" id="3.40.50.410">
    <property type="entry name" value="von Willebrand factor, type A domain"/>
    <property type="match status" value="1"/>
</dbReference>
<protein>
    <submittedName>
        <fullName evidence="3">von Willebrand factor (VWF) type A domain contatining protein</fullName>
    </submittedName>
</protein>
<comment type="caution">
    <text evidence="3">The sequence shown here is derived from an EMBL/GenBank/DDBJ whole genome shotgun (WGS) entry which is preliminary data.</text>
</comment>
<evidence type="ECO:0000259" key="2">
    <source>
        <dbReference type="PROSITE" id="PS50234"/>
    </source>
</evidence>
<sequence>MGNSSSSQSKNRGKSRSAHASTSGARPSNLLLPPQTSLGHRRTRSAAMRPSRREETPPPPPYRARDDSAISTPVPHTSSGITGYGAALSERALYLRRPMRRETEEDALETLRKYNTILIVDDSSSMRGARWEEAGAALSGLASRAGEYDTDGIDIHFLNSPEIGQDLKDPRAVRDLFNRVQPRGPTPIGAKLEELLQDYMYQIETASKGDPRNLRQIKPINYIILTDGAPTDDPESVIVQTAKRLDAGNFPIHQVGIQFVQIGDSKSATSYLNDLDDELADKYKIRDIVDTTPFNDIGGELNPDILIKILLGGINRRVDKSGATVLQAD</sequence>
<evidence type="ECO:0000313" key="4">
    <source>
        <dbReference type="Proteomes" id="UP001063166"/>
    </source>
</evidence>
<organism evidence="3 4">
    <name type="scientific">Lyophyllum shimeji</name>
    <name type="common">Hon-shimeji</name>
    <name type="synonym">Tricholoma shimeji</name>
    <dbReference type="NCBI Taxonomy" id="47721"/>
    <lineage>
        <taxon>Eukaryota</taxon>
        <taxon>Fungi</taxon>
        <taxon>Dikarya</taxon>
        <taxon>Basidiomycota</taxon>
        <taxon>Agaricomycotina</taxon>
        <taxon>Agaricomycetes</taxon>
        <taxon>Agaricomycetidae</taxon>
        <taxon>Agaricales</taxon>
        <taxon>Tricholomatineae</taxon>
        <taxon>Lyophyllaceae</taxon>
        <taxon>Lyophyllum</taxon>
    </lineage>
</organism>
<reference evidence="3" key="1">
    <citation type="submission" date="2022-07" db="EMBL/GenBank/DDBJ databases">
        <title>The genome of Lyophyllum shimeji provides insight into the initial evolution of ectomycorrhizal fungal genome.</title>
        <authorList>
            <person name="Kobayashi Y."/>
            <person name="Shibata T."/>
            <person name="Hirakawa H."/>
            <person name="Shigenobu S."/>
            <person name="Nishiyama T."/>
            <person name="Yamada A."/>
            <person name="Hasebe M."/>
            <person name="Kawaguchi M."/>
        </authorList>
    </citation>
    <scope>NUCLEOTIDE SEQUENCE</scope>
    <source>
        <strain evidence="3">AT787</strain>
    </source>
</reference>
<gene>
    <name evidence="3" type="ORF">LshimejAT787_0110790</name>
</gene>
<dbReference type="SUPFAM" id="SSF53300">
    <property type="entry name" value="vWA-like"/>
    <property type="match status" value="1"/>
</dbReference>